<sequence>MAVTDDKNVWMGGESRELKSFDPQGHLLCTSTITYSGMYICMHNKHVVFNDLPNKTLKKNTDDNTVVTMFTTGDWTPFGITGTASGDLLVCLLTEDQSQSKVVRYSSTGTVLQEIQYDSQCQPLYQFAWYIAENANQDIIVTEYKKNVVVRNIIRYTYSGTENDSMRFIARFSIY</sequence>
<dbReference type="GeneID" id="111132408"/>
<protein>
    <submittedName>
        <fullName evidence="2">Uncharacterized protein LOC111132408</fullName>
    </submittedName>
</protein>
<keyword evidence="1" id="KW-1185">Reference proteome</keyword>
<dbReference type="Gene3D" id="2.120.10.30">
    <property type="entry name" value="TolB, C-terminal domain"/>
    <property type="match status" value="1"/>
</dbReference>
<dbReference type="KEGG" id="cvn:111132408"/>
<evidence type="ECO:0000313" key="1">
    <source>
        <dbReference type="Proteomes" id="UP000694844"/>
    </source>
</evidence>
<proteinExistence type="predicted"/>
<evidence type="ECO:0000313" key="2">
    <source>
        <dbReference type="RefSeq" id="XP_022335918.1"/>
    </source>
</evidence>
<gene>
    <name evidence="2" type="primary">LOC111132408</name>
</gene>
<dbReference type="AlphaFoldDB" id="A0A8B8E8I6"/>
<name>A0A8B8E8I6_CRAVI</name>
<dbReference type="InterPro" id="IPR011042">
    <property type="entry name" value="6-blade_b-propeller_TolB-like"/>
</dbReference>
<dbReference type="Proteomes" id="UP000694844">
    <property type="component" value="Chromosome 5"/>
</dbReference>
<dbReference type="RefSeq" id="XP_022335918.1">
    <property type="nucleotide sequence ID" value="XM_022480210.1"/>
</dbReference>
<reference evidence="2" key="1">
    <citation type="submission" date="2025-08" db="UniProtKB">
        <authorList>
            <consortium name="RefSeq"/>
        </authorList>
    </citation>
    <scope>IDENTIFICATION</scope>
    <source>
        <tissue evidence="2">Whole sample</tissue>
    </source>
</reference>
<accession>A0A8B8E8I6</accession>
<organism evidence="1 2">
    <name type="scientific">Crassostrea virginica</name>
    <name type="common">Eastern oyster</name>
    <dbReference type="NCBI Taxonomy" id="6565"/>
    <lineage>
        <taxon>Eukaryota</taxon>
        <taxon>Metazoa</taxon>
        <taxon>Spiralia</taxon>
        <taxon>Lophotrochozoa</taxon>
        <taxon>Mollusca</taxon>
        <taxon>Bivalvia</taxon>
        <taxon>Autobranchia</taxon>
        <taxon>Pteriomorphia</taxon>
        <taxon>Ostreida</taxon>
        <taxon>Ostreoidea</taxon>
        <taxon>Ostreidae</taxon>
        <taxon>Crassostrea</taxon>
    </lineage>
</organism>
<dbReference type="SUPFAM" id="SSF101898">
    <property type="entry name" value="NHL repeat"/>
    <property type="match status" value="1"/>
</dbReference>